<evidence type="ECO:0000256" key="2">
    <source>
        <dbReference type="SAM" id="MobiDB-lite"/>
    </source>
</evidence>
<dbReference type="KEGG" id="pmrn:116951111"/>
<gene>
    <name evidence="4 5" type="primary">SPAG5</name>
</gene>
<proteinExistence type="predicted"/>
<keyword evidence="3" id="KW-1185">Reference proteome</keyword>
<evidence type="ECO:0000313" key="4">
    <source>
        <dbReference type="RefSeq" id="XP_032825409.1"/>
    </source>
</evidence>
<dbReference type="Proteomes" id="UP001318040">
    <property type="component" value="Chromosome 42"/>
</dbReference>
<evidence type="ECO:0000313" key="5">
    <source>
        <dbReference type="RefSeq" id="XP_032825410.1"/>
    </source>
</evidence>
<name>A0AAJ7X8G7_PETMA</name>
<evidence type="ECO:0000313" key="3">
    <source>
        <dbReference type="Proteomes" id="UP001318040"/>
    </source>
</evidence>
<sequence length="796" mass="90892">MNAADKENETATLPQPKLVTQNIARTSKNPLVSQNPSTVFKEPSSVTKKTPVRVQRTPCVTQKTPQPNHKLSPVIHTILTSDQNTDPVEQGIPQVAERQTPLTVHKAAAADQNAHLVDKKTTPITQKRLPHAQNASLNYRTNLPVDPKTPQFHWKKLPSSRVLTATSVIASCSLTPLFHRLKLQDGHHEQSSTRSMGALIAQDKCAEFEEFPTKTLDKQANLITQQALLAESEQNIQEQYRPATKRDVGAQTDEEDLKWPEALVEDSTTKPVTAQQCPGTSPHYNAEQHSLESGNQLIEENMETWTDEEGPIHLGKITKETIDTQSEQHTRRPQGDSVAMDTEAQTAIEEQQQLWQYIEETVVKQCVSDAELGYRGLYERVAARAIELEGIEEEHLELCQLVGEAIAKQNARAEESERVEALTHRVIQDLMTQMEEKNLQLEESTQMLDNARVMMSTLCDQLRANAERLRQELRNMTEQLSEERAEWATDRLRLEEECSVRSSEVDATRAELALLQNSLRAALEELTTQKNHVHQLTDERRELTTRVENMQFLEVENKLYMDERMAWEERLNATCHELKASRIAECAARDETRDLRSELAQAEREVTALRKELHAKEQELQGIQEEWTASGARAEQETAFLQECYELKLQLQKCEERLTDAYRDRHLAQVDVEMLKEELLQLASAQQEPKSDKTEDWITEKIRLKQELNRMTQMKLEKEVELGECNRRYKRHRYVLEENEKFANSEVEELQSLIGRAMQKLLSASGHALGCKAVADTVDLLSTALIEKRKDECGDF</sequence>
<reference evidence="4 5" key="1">
    <citation type="submission" date="2025-04" db="UniProtKB">
        <authorList>
            <consortium name="RefSeq"/>
        </authorList>
    </citation>
    <scope>IDENTIFICATION</scope>
    <source>
        <tissue evidence="4 5">Sperm</tissue>
    </source>
</reference>
<accession>A0AAJ7X8G7</accession>
<dbReference type="RefSeq" id="XP_032825409.1">
    <property type="nucleotide sequence ID" value="XM_032969518.1"/>
</dbReference>
<protein>
    <submittedName>
        <fullName evidence="4 5">Sperm-associated antigen 5 isoform X1</fullName>
    </submittedName>
</protein>
<feature type="coiled-coil region" evidence="1">
    <location>
        <begin position="427"/>
        <end position="626"/>
    </location>
</feature>
<dbReference type="RefSeq" id="XP_032825410.1">
    <property type="nucleotide sequence ID" value="XM_032969519.1"/>
</dbReference>
<keyword evidence="1" id="KW-0175">Coiled coil</keyword>
<feature type="region of interest" description="Disordered" evidence="2">
    <location>
        <begin position="26"/>
        <end position="53"/>
    </location>
</feature>
<feature type="compositionally biased region" description="Polar residues" evidence="2">
    <location>
        <begin position="26"/>
        <end position="48"/>
    </location>
</feature>
<dbReference type="AlphaFoldDB" id="A0AAJ7X8G7"/>
<organism evidence="3 4">
    <name type="scientific">Petromyzon marinus</name>
    <name type="common">Sea lamprey</name>
    <dbReference type="NCBI Taxonomy" id="7757"/>
    <lineage>
        <taxon>Eukaryota</taxon>
        <taxon>Metazoa</taxon>
        <taxon>Chordata</taxon>
        <taxon>Craniata</taxon>
        <taxon>Vertebrata</taxon>
        <taxon>Cyclostomata</taxon>
        <taxon>Hyperoartia</taxon>
        <taxon>Petromyzontiformes</taxon>
        <taxon>Petromyzontidae</taxon>
        <taxon>Petromyzon</taxon>
    </lineage>
</organism>
<evidence type="ECO:0000256" key="1">
    <source>
        <dbReference type="SAM" id="Coils"/>
    </source>
</evidence>